<organism evidence="1">
    <name type="scientific">viral metagenome</name>
    <dbReference type="NCBI Taxonomy" id="1070528"/>
    <lineage>
        <taxon>unclassified sequences</taxon>
        <taxon>metagenomes</taxon>
        <taxon>organismal metagenomes</taxon>
    </lineage>
</organism>
<evidence type="ECO:0000313" key="1">
    <source>
        <dbReference type="EMBL" id="QHT75703.1"/>
    </source>
</evidence>
<sequence>MIELKKKEKRKKKKYLEWDLTEEIKSCEYQFELLKKMNENKEDKYVKILKKNIEIKQNSYKYQDKNKNKYDETKFITYDEIIGMLIESELKCFYCSMLVSVLYDVAFENNQWTLDRIDNEYGHNRDNVIICCLKCNLERRIINKDKYNYTKKMVIIKCE</sequence>
<proteinExistence type="predicted"/>
<dbReference type="AlphaFoldDB" id="A0A6C0H6R7"/>
<accession>A0A6C0H6R7</accession>
<dbReference type="EMBL" id="MN739881">
    <property type="protein sequence ID" value="QHT75703.1"/>
    <property type="molecule type" value="Genomic_DNA"/>
</dbReference>
<reference evidence="1" key="1">
    <citation type="journal article" date="2020" name="Nature">
        <title>Giant virus diversity and host interactions through global metagenomics.</title>
        <authorList>
            <person name="Schulz F."/>
            <person name="Roux S."/>
            <person name="Paez-Espino D."/>
            <person name="Jungbluth S."/>
            <person name="Walsh D.A."/>
            <person name="Denef V.J."/>
            <person name="McMahon K.D."/>
            <person name="Konstantinidis K.T."/>
            <person name="Eloe-Fadrosh E.A."/>
            <person name="Kyrpides N.C."/>
            <person name="Woyke T."/>
        </authorList>
    </citation>
    <scope>NUCLEOTIDE SEQUENCE</scope>
    <source>
        <strain evidence="1">GVMAG-M-3300023179-71</strain>
    </source>
</reference>
<name>A0A6C0H6R7_9ZZZZ</name>
<dbReference type="Gene3D" id="3.30.40.220">
    <property type="match status" value="1"/>
</dbReference>
<protein>
    <submittedName>
        <fullName evidence="1">Uncharacterized protein</fullName>
    </submittedName>
</protein>